<feature type="non-terminal residue" evidence="1">
    <location>
        <position position="1"/>
    </location>
</feature>
<accession>A0A6G0YW43</accession>
<gene>
    <name evidence="1" type="ORF">FWK35_00011753</name>
</gene>
<reference evidence="1 2" key="1">
    <citation type="submission" date="2019-08" db="EMBL/GenBank/DDBJ databases">
        <title>Whole genome of Aphis craccivora.</title>
        <authorList>
            <person name="Voronova N.V."/>
            <person name="Shulinski R.S."/>
            <person name="Bandarenka Y.V."/>
            <person name="Zhorov D.G."/>
            <person name="Warner D."/>
        </authorList>
    </citation>
    <scope>NUCLEOTIDE SEQUENCE [LARGE SCALE GENOMIC DNA]</scope>
    <source>
        <strain evidence="1">180601</strain>
        <tissue evidence="1">Whole Body</tissue>
    </source>
</reference>
<sequence>DLLAGLSKFAKLARSVTRSKTLVSQFSSHPVSIKDSTRHVQSHLAHRGVHTRRSLIIISPIVEPPNRDQQKRLLYPDTVEGD</sequence>
<protein>
    <submittedName>
        <fullName evidence="1">Potassium voltage-gated channel protein eag-like isoform X3</fullName>
    </submittedName>
</protein>
<dbReference type="OrthoDB" id="447251at2759"/>
<evidence type="ECO:0000313" key="2">
    <source>
        <dbReference type="Proteomes" id="UP000478052"/>
    </source>
</evidence>
<feature type="non-terminal residue" evidence="1">
    <location>
        <position position="82"/>
    </location>
</feature>
<comment type="caution">
    <text evidence="1">The sequence shown here is derived from an EMBL/GenBank/DDBJ whole genome shotgun (WGS) entry which is preliminary data.</text>
</comment>
<dbReference type="AlphaFoldDB" id="A0A6G0YW43"/>
<dbReference type="Proteomes" id="UP000478052">
    <property type="component" value="Unassembled WGS sequence"/>
</dbReference>
<keyword evidence="2" id="KW-1185">Reference proteome</keyword>
<name>A0A6G0YW43_APHCR</name>
<evidence type="ECO:0000313" key="1">
    <source>
        <dbReference type="EMBL" id="KAF0762055.1"/>
    </source>
</evidence>
<proteinExistence type="predicted"/>
<dbReference type="EMBL" id="VUJU01002232">
    <property type="protein sequence ID" value="KAF0762055.1"/>
    <property type="molecule type" value="Genomic_DNA"/>
</dbReference>
<organism evidence="1 2">
    <name type="scientific">Aphis craccivora</name>
    <name type="common">Cowpea aphid</name>
    <dbReference type="NCBI Taxonomy" id="307492"/>
    <lineage>
        <taxon>Eukaryota</taxon>
        <taxon>Metazoa</taxon>
        <taxon>Ecdysozoa</taxon>
        <taxon>Arthropoda</taxon>
        <taxon>Hexapoda</taxon>
        <taxon>Insecta</taxon>
        <taxon>Pterygota</taxon>
        <taxon>Neoptera</taxon>
        <taxon>Paraneoptera</taxon>
        <taxon>Hemiptera</taxon>
        <taxon>Sternorrhyncha</taxon>
        <taxon>Aphidomorpha</taxon>
        <taxon>Aphidoidea</taxon>
        <taxon>Aphididae</taxon>
        <taxon>Aphidini</taxon>
        <taxon>Aphis</taxon>
        <taxon>Aphis</taxon>
    </lineage>
</organism>